<evidence type="ECO:0000256" key="5">
    <source>
        <dbReference type="ARBA" id="ARBA00022989"/>
    </source>
</evidence>
<keyword evidence="2" id="KW-0813">Transport</keyword>
<dbReference type="EMBL" id="MSZX01000002">
    <property type="protein sequence ID" value="OPA80409.1"/>
    <property type="molecule type" value="Genomic_DNA"/>
</dbReference>
<feature type="transmembrane region" description="Helical" evidence="7">
    <location>
        <begin position="106"/>
        <end position="131"/>
    </location>
</feature>
<dbReference type="PROSITE" id="PS50850">
    <property type="entry name" value="MFS"/>
    <property type="match status" value="1"/>
</dbReference>
<dbReference type="Gene3D" id="1.20.1250.20">
    <property type="entry name" value="MFS general substrate transporter like domains"/>
    <property type="match status" value="1"/>
</dbReference>
<feature type="transmembrane region" description="Helical" evidence="7">
    <location>
        <begin position="143"/>
        <end position="165"/>
    </location>
</feature>
<dbReference type="Pfam" id="PF07690">
    <property type="entry name" value="MFS_1"/>
    <property type="match status" value="1"/>
</dbReference>
<evidence type="ECO:0000256" key="1">
    <source>
        <dbReference type="ARBA" id="ARBA00004651"/>
    </source>
</evidence>
<keyword evidence="6 7" id="KW-0472">Membrane</keyword>
<keyword evidence="3" id="KW-1003">Cell membrane</keyword>
<keyword evidence="4 7" id="KW-0812">Transmembrane</keyword>
<dbReference type="OrthoDB" id="3268460at2"/>
<feature type="transmembrane region" description="Helical" evidence="7">
    <location>
        <begin position="20"/>
        <end position="43"/>
    </location>
</feature>
<gene>
    <name evidence="9" type="ORF">BVG16_06680</name>
</gene>
<protein>
    <submittedName>
        <fullName evidence="9">MFS transporter</fullName>
    </submittedName>
</protein>
<feature type="transmembrane region" description="Helical" evidence="7">
    <location>
        <begin position="215"/>
        <end position="237"/>
    </location>
</feature>
<dbReference type="AlphaFoldDB" id="A0A1T2XKK6"/>
<evidence type="ECO:0000256" key="2">
    <source>
        <dbReference type="ARBA" id="ARBA00022448"/>
    </source>
</evidence>
<evidence type="ECO:0000256" key="7">
    <source>
        <dbReference type="SAM" id="Phobius"/>
    </source>
</evidence>
<dbReference type="InterPro" id="IPR020846">
    <property type="entry name" value="MFS_dom"/>
</dbReference>
<dbReference type="PANTHER" id="PTHR23517">
    <property type="entry name" value="RESISTANCE PROTEIN MDTM, PUTATIVE-RELATED-RELATED"/>
    <property type="match status" value="1"/>
</dbReference>
<dbReference type="GO" id="GO:0005886">
    <property type="term" value="C:plasma membrane"/>
    <property type="evidence" value="ECO:0007669"/>
    <property type="project" value="UniProtKB-SubCell"/>
</dbReference>
<evidence type="ECO:0000256" key="6">
    <source>
        <dbReference type="ARBA" id="ARBA00023136"/>
    </source>
</evidence>
<evidence type="ECO:0000259" key="8">
    <source>
        <dbReference type="PROSITE" id="PS50850"/>
    </source>
</evidence>
<dbReference type="InterPro" id="IPR050171">
    <property type="entry name" value="MFS_Transporters"/>
</dbReference>
<reference evidence="9 10" key="1">
    <citation type="submission" date="2017-01" db="EMBL/GenBank/DDBJ databases">
        <title>Genome analysis of Paenibacillus selenitrireducens ES3-24.</title>
        <authorList>
            <person name="Xu D."/>
            <person name="Yao R."/>
            <person name="Zheng S."/>
        </authorList>
    </citation>
    <scope>NUCLEOTIDE SEQUENCE [LARGE SCALE GENOMIC DNA]</scope>
    <source>
        <strain evidence="9 10">ES3-24</strain>
    </source>
</reference>
<comment type="caution">
    <text evidence="9">The sequence shown here is derived from an EMBL/GenBank/DDBJ whole genome shotgun (WGS) entry which is preliminary data.</text>
</comment>
<dbReference type="SUPFAM" id="SSF103473">
    <property type="entry name" value="MFS general substrate transporter"/>
    <property type="match status" value="1"/>
</dbReference>
<dbReference type="GO" id="GO:0022857">
    <property type="term" value="F:transmembrane transporter activity"/>
    <property type="evidence" value="ECO:0007669"/>
    <property type="project" value="InterPro"/>
</dbReference>
<feature type="transmembrane region" description="Helical" evidence="7">
    <location>
        <begin position="82"/>
        <end position="100"/>
    </location>
</feature>
<keyword evidence="10" id="KW-1185">Reference proteome</keyword>
<evidence type="ECO:0000313" key="9">
    <source>
        <dbReference type="EMBL" id="OPA80409.1"/>
    </source>
</evidence>
<dbReference type="PANTHER" id="PTHR23517:SF10">
    <property type="entry name" value="MAJOR FACILITATOR SUPERFAMILY (MFS) PROFILE DOMAIN-CONTAINING PROTEIN"/>
    <property type="match status" value="1"/>
</dbReference>
<organism evidence="9 10">
    <name type="scientific">Paenibacillus selenitireducens</name>
    <dbReference type="NCBI Taxonomy" id="1324314"/>
    <lineage>
        <taxon>Bacteria</taxon>
        <taxon>Bacillati</taxon>
        <taxon>Bacillota</taxon>
        <taxon>Bacilli</taxon>
        <taxon>Bacillales</taxon>
        <taxon>Paenibacillaceae</taxon>
        <taxon>Paenibacillus</taxon>
    </lineage>
</organism>
<feature type="transmembrane region" description="Helical" evidence="7">
    <location>
        <begin position="379"/>
        <end position="400"/>
    </location>
</feature>
<feature type="domain" description="Major facilitator superfamily (MFS) profile" evidence="8">
    <location>
        <begin position="16"/>
        <end position="402"/>
    </location>
</feature>
<keyword evidence="5 7" id="KW-1133">Transmembrane helix</keyword>
<dbReference type="InterPro" id="IPR036259">
    <property type="entry name" value="MFS_trans_sf"/>
</dbReference>
<proteinExistence type="predicted"/>
<dbReference type="InterPro" id="IPR011701">
    <property type="entry name" value="MFS"/>
</dbReference>
<feature type="transmembrane region" description="Helical" evidence="7">
    <location>
        <begin position="55"/>
        <end position="75"/>
    </location>
</feature>
<feature type="transmembrane region" description="Helical" evidence="7">
    <location>
        <begin position="257"/>
        <end position="277"/>
    </location>
</feature>
<evidence type="ECO:0000256" key="4">
    <source>
        <dbReference type="ARBA" id="ARBA00022692"/>
    </source>
</evidence>
<dbReference type="STRING" id="1324314.BVG16_06680"/>
<sequence length="414" mass="45964">MKLNLNLNHMSKFPKEVWVFVSASFVNSLGNAFMWPLTTLYIFSFFHRSAADAGLVLLGQALASIMGQLVGGTLFHRIGMRTLVVWALAITSLFQFSLMFTSNFHIYAGLMACIGFFNAISMPAISAFIGFRWADRRREMYNIAYVGNNLGVAIGTACSGIIASFSYHLTFVMNGVTSILFATFFWIFMRKMDLNVSTEDMHKQKKTKSSFSQTWQLLGAYQLYLFMAMGALFIMFGNSIWGTGISTFLDSEGMKPISYSILWTMNGVLIFVGQPFVKWLNQTFMRQLTSQLTGSAIFYFAGFVMILINHSYPMIVLAMITITIGEMLISPTIPAFISERSGSHAPFYLGVEGAISSLGRLFGPYMIGLMYDAGGIQHAAWVAVGGGILAVVCCMIHASFHRDESASLHANHRM</sequence>
<evidence type="ECO:0000313" key="10">
    <source>
        <dbReference type="Proteomes" id="UP000190188"/>
    </source>
</evidence>
<feature type="transmembrane region" description="Helical" evidence="7">
    <location>
        <begin position="171"/>
        <end position="189"/>
    </location>
</feature>
<comment type="subcellular location">
    <subcellularLocation>
        <location evidence="1">Cell membrane</location>
        <topology evidence="1">Multi-pass membrane protein</topology>
    </subcellularLocation>
</comment>
<accession>A0A1T2XKK6</accession>
<evidence type="ECO:0000256" key="3">
    <source>
        <dbReference type="ARBA" id="ARBA00022475"/>
    </source>
</evidence>
<name>A0A1T2XKK6_9BACL</name>
<dbReference type="RefSeq" id="WP_078497757.1">
    <property type="nucleotide sequence ID" value="NZ_MSZX01000002.1"/>
</dbReference>
<dbReference type="Proteomes" id="UP000190188">
    <property type="component" value="Unassembled WGS sequence"/>
</dbReference>